<name>A0A316DL39_9BACT</name>
<evidence type="ECO:0000313" key="1">
    <source>
        <dbReference type="EMBL" id="PWK18416.1"/>
    </source>
</evidence>
<dbReference type="RefSeq" id="WP_229201563.1">
    <property type="nucleotide sequence ID" value="NZ_QGGO01000030.1"/>
</dbReference>
<dbReference type="Pfam" id="PF16277">
    <property type="entry name" value="DUF4926"/>
    <property type="match status" value="1"/>
</dbReference>
<dbReference type="Proteomes" id="UP000245489">
    <property type="component" value="Unassembled WGS sequence"/>
</dbReference>
<sequence length="67" mass="7501">MELLDIVVLTEDIETPKLKKGALGTIVEEIDMDVFLVEFADTKGITYAMPILKAEQLIKVYYEPIAA</sequence>
<reference evidence="1 2" key="1">
    <citation type="submission" date="2018-05" db="EMBL/GenBank/DDBJ databases">
        <title>Genomic Encyclopedia of Archaeal and Bacterial Type Strains, Phase II (KMG-II): from individual species to whole genera.</title>
        <authorList>
            <person name="Goeker M."/>
        </authorList>
    </citation>
    <scope>NUCLEOTIDE SEQUENCE [LARGE SCALE GENOMIC DNA]</scope>
    <source>
        <strain evidence="1 2">DSM 22214</strain>
    </source>
</reference>
<keyword evidence="2" id="KW-1185">Reference proteome</keyword>
<comment type="caution">
    <text evidence="1">The sequence shown here is derived from an EMBL/GenBank/DDBJ whole genome shotgun (WGS) entry which is preliminary data.</text>
</comment>
<evidence type="ECO:0000313" key="2">
    <source>
        <dbReference type="Proteomes" id="UP000245489"/>
    </source>
</evidence>
<dbReference type="EMBL" id="QGGO01000030">
    <property type="protein sequence ID" value="PWK18416.1"/>
    <property type="molecule type" value="Genomic_DNA"/>
</dbReference>
<dbReference type="InterPro" id="IPR032568">
    <property type="entry name" value="DUF4926"/>
</dbReference>
<protein>
    <submittedName>
        <fullName evidence="1">Uncharacterized protein DUF4926</fullName>
    </submittedName>
</protein>
<gene>
    <name evidence="1" type="ORF">LV89_04115</name>
</gene>
<proteinExistence type="predicted"/>
<accession>A0A316DL39</accession>
<organism evidence="1 2">
    <name type="scientific">Arcicella aurantiaca</name>
    <dbReference type="NCBI Taxonomy" id="591202"/>
    <lineage>
        <taxon>Bacteria</taxon>
        <taxon>Pseudomonadati</taxon>
        <taxon>Bacteroidota</taxon>
        <taxon>Cytophagia</taxon>
        <taxon>Cytophagales</taxon>
        <taxon>Flectobacillaceae</taxon>
        <taxon>Arcicella</taxon>
    </lineage>
</organism>
<dbReference type="AlphaFoldDB" id="A0A316DL39"/>